<dbReference type="AlphaFoldDB" id="A0A165SH89"/>
<evidence type="ECO:0000313" key="2">
    <source>
        <dbReference type="Proteomes" id="UP000076727"/>
    </source>
</evidence>
<organism evidence="1 2">
    <name type="scientific">Daedalea quercina L-15889</name>
    <dbReference type="NCBI Taxonomy" id="1314783"/>
    <lineage>
        <taxon>Eukaryota</taxon>
        <taxon>Fungi</taxon>
        <taxon>Dikarya</taxon>
        <taxon>Basidiomycota</taxon>
        <taxon>Agaricomycotina</taxon>
        <taxon>Agaricomycetes</taxon>
        <taxon>Polyporales</taxon>
        <taxon>Fomitopsis</taxon>
    </lineage>
</organism>
<dbReference type="EMBL" id="KV429043">
    <property type="protein sequence ID" value="KZT71986.1"/>
    <property type="molecule type" value="Genomic_DNA"/>
</dbReference>
<sequence>MKTHIHDRPYQHPGVFYPVPKWELFPGCTSVLERVGNVCVCSDRRATIAARRSPVFGIRILLNLANKLNLAVFFVRRCLLRLPFICFSSLALVRSAGGSPVFVNMPLRSMNFARAAIYFSVRLGRSTCLLTARRMYREGSESYHRQSWKTGMESRATRADCPQGVRPTGSCSLWPPPAVRNRQ</sequence>
<dbReference type="Proteomes" id="UP000076727">
    <property type="component" value="Unassembled WGS sequence"/>
</dbReference>
<reference evidence="1 2" key="1">
    <citation type="journal article" date="2016" name="Mol. Biol. Evol.">
        <title>Comparative Genomics of Early-Diverging Mushroom-Forming Fungi Provides Insights into the Origins of Lignocellulose Decay Capabilities.</title>
        <authorList>
            <person name="Nagy L.G."/>
            <person name="Riley R."/>
            <person name="Tritt A."/>
            <person name="Adam C."/>
            <person name="Daum C."/>
            <person name="Floudas D."/>
            <person name="Sun H."/>
            <person name="Yadav J.S."/>
            <person name="Pangilinan J."/>
            <person name="Larsson K.H."/>
            <person name="Matsuura K."/>
            <person name="Barry K."/>
            <person name="Labutti K."/>
            <person name="Kuo R."/>
            <person name="Ohm R.A."/>
            <person name="Bhattacharya S.S."/>
            <person name="Shirouzu T."/>
            <person name="Yoshinaga Y."/>
            <person name="Martin F.M."/>
            <person name="Grigoriev I.V."/>
            <person name="Hibbett D.S."/>
        </authorList>
    </citation>
    <scope>NUCLEOTIDE SEQUENCE [LARGE SCALE GENOMIC DNA]</scope>
    <source>
        <strain evidence="1 2">L-15889</strain>
    </source>
</reference>
<protein>
    <submittedName>
        <fullName evidence="1">Uncharacterized protein</fullName>
    </submittedName>
</protein>
<name>A0A165SH89_9APHY</name>
<gene>
    <name evidence="1" type="ORF">DAEQUDRAFT_81674</name>
</gene>
<accession>A0A165SH89</accession>
<evidence type="ECO:0000313" key="1">
    <source>
        <dbReference type="EMBL" id="KZT71986.1"/>
    </source>
</evidence>
<proteinExistence type="predicted"/>
<keyword evidence="2" id="KW-1185">Reference proteome</keyword>